<proteinExistence type="inferred from homology"/>
<dbReference type="EMBL" id="JBHSPH010000003">
    <property type="protein sequence ID" value="MFC5863190.1"/>
    <property type="molecule type" value="Genomic_DNA"/>
</dbReference>
<dbReference type="InterPro" id="IPR010131">
    <property type="entry name" value="MdtP/NodT-like"/>
</dbReference>
<dbReference type="Pfam" id="PF02321">
    <property type="entry name" value="OEP"/>
    <property type="match status" value="2"/>
</dbReference>
<dbReference type="NCBIfam" id="TIGR01845">
    <property type="entry name" value="outer_NodT"/>
    <property type="match status" value="1"/>
</dbReference>
<comment type="similarity">
    <text evidence="1 2">Belongs to the outer membrane factor (OMF) (TC 1.B.17) family.</text>
</comment>
<keyword evidence="2" id="KW-0564">Palmitate</keyword>
<dbReference type="PANTHER" id="PTHR30203:SF33">
    <property type="entry name" value="BLR4455 PROTEIN"/>
    <property type="match status" value="1"/>
</dbReference>
<dbReference type="PANTHER" id="PTHR30203">
    <property type="entry name" value="OUTER MEMBRANE CATION EFFLUX PROTEIN"/>
    <property type="match status" value="1"/>
</dbReference>
<reference evidence="5" key="1">
    <citation type="journal article" date="2019" name="Int. J. Syst. Evol. Microbiol.">
        <title>The Global Catalogue of Microorganisms (GCM) 10K type strain sequencing project: providing services to taxonomists for standard genome sequencing and annotation.</title>
        <authorList>
            <consortium name="The Broad Institute Genomics Platform"/>
            <consortium name="The Broad Institute Genome Sequencing Center for Infectious Disease"/>
            <person name="Wu L."/>
            <person name="Ma J."/>
        </authorList>
    </citation>
    <scope>NUCLEOTIDE SEQUENCE [LARGE SCALE GENOMIC DNA]</scope>
    <source>
        <strain evidence="5">JCM 4087</strain>
    </source>
</reference>
<accession>A0ABW1EGQ7</accession>
<keyword evidence="2" id="KW-0472">Membrane</keyword>
<keyword evidence="2" id="KW-0812">Transmembrane</keyword>
<gene>
    <name evidence="4" type="ORF">ACFPT7_12870</name>
</gene>
<keyword evidence="5" id="KW-1185">Reference proteome</keyword>
<dbReference type="Gene3D" id="2.20.200.10">
    <property type="entry name" value="Outer membrane efflux proteins (OEP)"/>
    <property type="match status" value="1"/>
</dbReference>
<sequence>MNTSMKSTTAILAGITALLLTGCNVGPKYQRPAVTAPSAFRGPDEAAVSSNAKDSLGDEQWSAVFREPELQDLIRQALENNYDLRIAAERVLEARSQIRITRAAGLPTLTVGGTGVGADLPNSLTSSLGGSNSLAGDNPLSFGSINLSAAWTPDFWGLYRKQTEAARDQMLAQAWAQRAVRMTLVGQVATSYFTLRSLDQQLEVAKQTLKARQDSLDLTKRLEQGGSAPLSDVREAEQLLYTASAEIPQLQEQIQQQENTMSLLLGKPPGSVAHTDPSALSPVPQDLPVGIPSQLLERRPDIQQAEAQLKAANAQVGVAKAQFFPQLSISASAGVGGDSLSSIFDSNSKTIYGLGTLTQPIFEGGKLRGQYELSKQQKEELILTYQKTILTAFRDVSNSLIAVNKQHATRTEQQKLVEAAQDATRLARLRYEGGSTAYLEVLTTDTNLFNVQLNLINAEQSEALALVQLYQALGGGWQQ</sequence>
<evidence type="ECO:0000256" key="3">
    <source>
        <dbReference type="SAM" id="Coils"/>
    </source>
</evidence>
<evidence type="ECO:0000256" key="1">
    <source>
        <dbReference type="ARBA" id="ARBA00007613"/>
    </source>
</evidence>
<name>A0ABW1EGQ7_9BACT</name>
<organism evidence="4 5">
    <name type="scientific">Acidicapsa dinghuensis</name>
    <dbReference type="NCBI Taxonomy" id="2218256"/>
    <lineage>
        <taxon>Bacteria</taxon>
        <taxon>Pseudomonadati</taxon>
        <taxon>Acidobacteriota</taxon>
        <taxon>Terriglobia</taxon>
        <taxon>Terriglobales</taxon>
        <taxon>Acidobacteriaceae</taxon>
        <taxon>Acidicapsa</taxon>
    </lineage>
</organism>
<evidence type="ECO:0000256" key="2">
    <source>
        <dbReference type="RuleBase" id="RU362097"/>
    </source>
</evidence>
<evidence type="ECO:0000313" key="5">
    <source>
        <dbReference type="Proteomes" id="UP001596091"/>
    </source>
</evidence>
<keyword evidence="3" id="KW-0175">Coiled coil</keyword>
<feature type="coiled-coil region" evidence="3">
    <location>
        <begin position="195"/>
        <end position="267"/>
    </location>
</feature>
<keyword evidence="2" id="KW-0449">Lipoprotein</keyword>
<dbReference type="SUPFAM" id="SSF56954">
    <property type="entry name" value="Outer membrane efflux proteins (OEP)"/>
    <property type="match status" value="1"/>
</dbReference>
<comment type="subcellular location">
    <subcellularLocation>
        <location evidence="2">Cell membrane</location>
        <topology evidence="2">Lipid-anchor</topology>
    </subcellularLocation>
</comment>
<dbReference type="Proteomes" id="UP001596091">
    <property type="component" value="Unassembled WGS sequence"/>
</dbReference>
<keyword evidence="2" id="KW-1134">Transmembrane beta strand</keyword>
<dbReference type="Gene3D" id="1.20.1600.10">
    <property type="entry name" value="Outer membrane efflux proteins (OEP)"/>
    <property type="match status" value="1"/>
</dbReference>
<dbReference type="InterPro" id="IPR003423">
    <property type="entry name" value="OMP_efflux"/>
</dbReference>
<evidence type="ECO:0000313" key="4">
    <source>
        <dbReference type="EMBL" id="MFC5863190.1"/>
    </source>
</evidence>
<dbReference type="PROSITE" id="PS51257">
    <property type="entry name" value="PROKAR_LIPOPROTEIN"/>
    <property type="match status" value="1"/>
</dbReference>
<protein>
    <submittedName>
        <fullName evidence="4">Efflux transporter outer membrane subunit</fullName>
    </submittedName>
</protein>
<comment type="caution">
    <text evidence="4">The sequence shown here is derived from an EMBL/GenBank/DDBJ whole genome shotgun (WGS) entry which is preliminary data.</text>
</comment>
<dbReference type="RefSeq" id="WP_263339733.1">
    <property type="nucleotide sequence ID" value="NZ_JAGSYH010000005.1"/>
</dbReference>